<accession>A0AAD7LHQ5</accession>
<dbReference type="AlphaFoldDB" id="A0AAD7LHQ5"/>
<dbReference type="PANTHER" id="PTHR35767:SF11">
    <property type="match status" value="1"/>
</dbReference>
<comment type="caution">
    <text evidence="1">The sequence shown here is derived from an EMBL/GenBank/DDBJ whole genome shotgun (WGS) entry which is preliminary data.</text>
</comment>
<evidence type="ECO:0000313" key="1">
    <source>
        <dbReference type="EMBL" id="KAJ7957310.1"/>
    </source>
</evidence>
<dbReference type="PANTHER" id="PTHR35767">
    <property type="entry name" value="HAPLESS PROTEIN"/>
    <property type="match status" value="1"/>
</dbReference>
<gene>
    <name evidence="1" type="ORF">O6P43_023631</name>
</gene>
<dbReference type="EMBL" id="JARAOO010000009">
    <property type="protein sequence ID" value="KAJ7957310.1"/>
    <property type="molecule type" value="Genomic_DNA"/>
</dbReference>
<keyword evidence="2" id="KW-1185">Reference proteome</keyword>
<sequence length="275" mass="31795">MHSQQQQMSPNDNNIEEEIKSFSIRQYVLSSRQKSIFHSWPFPEKYLHICLNHGVSNVLPPLDELNHSDTQSVRGCFSCSQEDDKKVDLCKSKMQEPSDDDHIEQQLLIKEELELCNDESKMSSQDLHLPLSSNRYKHEGENLVSCEISDIASTKTVSSVHWSNRALDSSKALRHKRKRGRKKSKKRSMVDILAVAKHCTLEDVCRIRRVCCAENEIEGKEQIAHTEKNSTSEITEEFLKNPERDDHEVADVDLLEKKKWDVKLKLMNVNSIHET</sequence>
<protein>
    <submittedName>
        <fullName evidence="1">Protein EMBRYONIC FLOWER 1-like protein</fullName>
    </submittedName>
</protein>
<proteinExistence type="predicted"/>
<evidence type="ECO:0000313" key="2">
    <source>
        <dbReference type="Proteomes" id="UP001163823"/>
    </source>
</evidence>
<reference evidence="1" key="1">
    <citation type="journal article" date="2023" name="Science">
        <title>Elucidation of the pathway for biosynthesis of saponin adjuvants from the soapbark tree.</title>
        <authorList>
            <person name="Reed J."/>
            <person name="Orme A."/>
            <person name="El-Demerdash A."/>
            <person name="Owen C."/>
            <person name="Martin L.B.B."/>
            <person name="Misra R.C."/>
            <person name="Kikuchi S."/>
            <person name="Rejzek M."/>
            <person name="Martin A.C."/>
            <person name="Harkess A."/>
            <person name="Leebens-Mack J."/>
            <person name="Louveau T."/>
            <person name="Stephenson M.J."/>
            <person name="Osbourn A."/>
        </authorList>
    </citation>
    <scope>NUCLEOTIDE SEQUENCE</scope>
    <source>
        <strain evidence="1">S10</strain>
    </source>
</reference>
<organism evidence="1 2">
    <name type="scientific">Quillaja saponaria</name>
    <name type="common">Soap bark tree</name>
    <dbReference type="NCBI Taxonomy" id="32244"/>
    <lineage>
        <taxon>Eukaryota</taxon>
        <taxon>Viridiplantae</taxon>
        <taxon>Streptophyta</taxon>
        <taxon>Embryophyta</taxon>
        <taxon>Tracheophyta</taxon>
        <taxon>Spermatophyta</taxon>
        <taxon>Magnoliopsida</taxon>
        <taxon>eudicotyledons</taxon>
        <taxon>Gunneridae</taxon>
        <taxon>Pentapetalae</taxon>
        <taxon>rosids</taxon>
        <taxon>fabids</taxon>
        <taxon>Fabales</taxon>
        <taxon>Quillajaceae</taxon>
        <taxon>Quillaja</taxon>
    </lineage>
</organism>
<dbReference type="KEGG" id="qsa:O6P43_023631"/>
<name>A0AAD7LHQ5_QUISA</name>
<dbReference type="Proteomes" id="UP001163823">
    <property type="component" value="Chromosome 9"/>
</dbReference>